<organism evidence="3 4">
    <name type="scientific">Lapidilactobacillus mulanensis</name>
    <dbReference type="NCBI Taxonomy" id="2485999"/>
    <lineage>
        <taxon>Bacteria</taxon>
        <taxon>Bacillati</taxon>
        <taxon>Bacillota</taxon>
        <taxon>Bacilli</taxon>
        <taxon>Lactobacillales</taxon>
        <taxon>Lactobacillaceae</taxon>
        <taxon>Lapidilactobacillus</taxon>
    </lineage>
</organism>
<dbReference type="PANTHER" id="PTHR46797">
    <property type="entry name" value="HTH-TYPE TRANSCRIPTIONAL REGULATOR"/>
    <property type="match status" value="1"/>
</dbReference>
<evidence type="ECO:0000313" key="4">
    <source>
        <dbReference type="Proteomes" id="UP001597244"/>
    </source>
</evidence>
<dbReference type="Pfam" id="PF01381">
    <property type="entry name" value="HTH_3"/>
    <property type="match status" value="1"/>
</dbReference>
<keyword evidence="1" id="KW-0238">DNA-binding</keyword>
<sequence length="103" mass="11859">MTFGEEISERIHELRESQNLTQEQLAERADIDPSYLGRIERGQNSNLQIKTIDKIITALGIDYAEFFLFKDSSDELQSLMSQISASKHQAKIIKIIKELLEFT</sequence>
<dbReference type="Gene3D" id="1.10.260.40">
    <property type="entry name" value="lambda repressor-like DNA-binding domains"/>
    <property type="match status" value="1"/>
</dbReference>
<evidence type="ECO:0000259" key="2">
    <source>
        <dbReference type="PROSITE" id="PS50943"/>
    </source>
</evidence>
<gene>
    <name evidence="3" type="ORF">ACFQ4L_04295</name>
</gene>
<dbReference type="PANTHER" id="PTHR46797:SF1">
    <property type="entry name" value="METHYLPHOSPHONATE SYNTHASE"/>
    <property type="match status" value="1"/>
</dbReference>
<dbReference type="InterPro" id="IPR050807">
    <property type="entry name" value="TransReg_Diox_bact_type"/>
</dbReference>
<dbReference type="EMBL" id="JBHTOF010000030">
    <property type="protein sequence ID" value="MFD1465311.1"/>
    <property type="molecule type" value="Genomic_DNA"/>
</dbReference>
<evidence type="ECO:0000256" key="1">
    <source>
        <dbReference type="ARBA" id="ARBA00023125"/>
    </source>
</evidence>
<dbReference type="SMART" id="SM00530">
    <property type="entry name" value="HTH_XRE"/>
    <property type="match status" value="1"/>
</dbReference>
<dbReference type="Proteomes" id="UP001597244">
    <property type="component" value="Unassembled WGS sequence"/>
</dbReference>
<dbReference type="InterPro" id="IPR010982">
    <property type="entry name" value="Lambda_DNA-bd_dom_sf"/>
</dbReference>
<dbReference type="PROSITE" id="PS50943">
    <property type="entry name" value="HTH_CROC1"/>
    <property type="match status" value="1"/>
</dbReference>
<protein>
    <submittedName>
        <fullName evidence="3">Helix-turn-helix domain-containing protein</fullName>
    </submittedName>
</protein>
<accession>A0ABW4DQD7</accession>
<name>A0ABW4DQD7_9LACO</name>
<proteinExistence type="predicted"/>
<dbReference type="CDD" id="cd00093">
    <property type="entry name" value="HTH_XRE"/>
    <property type="match status" value="1"/>
</dbReference>
<reference evidence="4" key="1">
    <citation type="journal article" date="2019" name="Int. J. Syst. Evol. Microbiol.">
        <title>The Global Catalogue of Microorganisms (GCM) 10K type strain sequencing project: providing services to taxonomists for standard genome sequencing and annotation.</title>
        <authorList>
            <consortium name="The Broad Institute Genomics Platform"/>
            <consortium name="The Broad Institute Genome Sequencing Center for Infectious Disease"/>
            <person name="Wu L."/>
            <person name="Ma J."/>
        </authorList>
    </citation>
    <scope>NUCLEOTIDE SEQUENCE [LARGE SCALE GENOMIC DNA]</scope>
    <source>
        <strain evidence="4">CCM 8951</strain>
    </source>
</reference>
<keyword evidence="4" id="KW-1185">Reference proteome</keyword>
<dbReference type="SUPFAM" id="SSF47413">
    <property type="entry name" value="lambda repressor-like DNA-binding domains"/>
    <property type="match status" value="1"/>
</dbReference>
<feature type="domain" description="HTH cro/C1-type" evidence="2">
    <location>
        <begin position="11"/>
        <end position="66"/>
    </location>
</feature>
<comment type="caution">
    <text evidence="3">The sequence shown here is derived from an EMBL/GenBank/DDBJ whole genome shotgun (WGS) entry which is preliminary data.</text>
</comment>
<dbReference type="RefSeq" id="WP_125578277.1">
    <property type="nucleotide sequence ID" value="NZ_JBHTOF010000030.1"/>
</dbReference>
<evidence type="ECO:0000313" key="3">
    <source>
        <dbReference type="EMBL" id="MFD1465311.1"/>
    </source>
</evidence>
<dbReference type="InterPro" id="IPR001387">
    <property type="entry name" value="Cro/C1-type_HTH"/>
</dbReference>